<gene>
    <name evidence="3" type="ORF">FJM67_06525</name>
</gene>
<dbReference type="InterPro" id="IPR001789">
    <property type="entry name" value="Sig_transdc_resp-reg_receiver"/>
</dbReference>
<dbReference type="InterPro" id="IPR011006">
    <property type="entry name" value="CheY-like_superfamily"/>
</dbReference>
<dbReference type="AlphaFoldDB" id="A0A501X1A0"/>
<dbReference type="Pfam" id="PF00072">
    <property type="entry name" value="Response_reg"/>
    <property type="match status" value="1"/>
</dbReference>
<dbReference type="SUPFAM" id="SSF52172">
    <property type="entry name" value="CheY-like"/>
    <property type="match status" value="1"/>
</dbReference>
<dbReference type="PROSITE" id="PS50110">
    <property type="entry name" value="RESPONSE_REGULATORY"/>
    <property type="match status" value="1"/>
</dbReference>
<protein>
    <submittedName>
        <fullName evidence="3">Response regulator</fullName>
    </submittedName>
</protein>
<dbReference type="OrthoDB" id="9800897at2"/>
<keyword evidence="4" id="KW-1185">Reference proteome</keyword>
<dbReference type="InterPro" id="IPR052048">
    <property type="entry name" value="ST_Response_Regulator"/>
</dbReference>
<dbReference type="RefSeq" id="WP_140587986.1">
    <property type="nucleotide sequence ID" value="NZ_VFRR01000009.1"/>
</dbReference>
<comment type="caution">
    <text evidence="3">The sequence shown here is derived from an EMBL/GenBank/DDBJ whole genome shotgun (WGS) entry which is preliminary data.</text>
</comment>
<organism evidence="3 4">
    <name type="scientific">Maribrevibacterium harenarium</name>
    <dbReference type="NCBI Taxonomy" id="2589817"/>
    <lineage>
        <taxon>Bacteria</taxon>
        <taxon>Pseudomonadati</taxon>
        <taxon>Pseudomonadota</taxon>
        <taxon>Gammaproteobacteria</taxon>
        <taxon>Oceanospirillales</taxon>
        <taxon>Oceanospirillaceae</taxon>
        <taxon>Maribrevibacterium</taxon>
    </lineage>
</organism>
<name>A0A501X1A0_9GAMM</name>
<sequence length="280" mass="31046">MSLKILVVDDATFTRDLIKRTLRKQFPSVTVEEAVNGRKAQQMLEKVKFDMVLCDWEMPEMTGVELLDWCRKQPQYSKETLPFVMITSRGDKSHVVEAVQTGVTDYMGKPFSAEQLVNKVLSAAKKHNLDGKLKSGQRATVTPGGVASASLDILTGGAGKQRVTSSSKITPPPAAVVKTKDVKIPTLVRFAGKQFRCMVIHLSKQEVTLLIKSDDVIPTVLDQAVLDLEHEKQLNRLNYYVQSVATTEKKPDSAFLTVTLALIDQDHEKEAFLTALFDAV</sequence>
<keyword evidence="1" id="KW-0597">Phosphoprotein</keyword>
<evidence type="ECO:0000313" key="3">
    <source>
        <dbReference type="EMBL" id="TPE53456.1"/>
    </source>
</evidence>
<evidence type="ECO:0000259" key="2">
    <source>
        <dbReference type="PROSITE" id="PS50110"/>
    </source>
</evidence>
<proteinExistence type="predicted"/>
<evidence type="ECO:0000256" key="1">
    <source>
        <dbReference type="PROSITE-ProRule" id="PRU00169"/>
    </source>
</evidence>
<dbReference type="PANTHER" id="PTHR43228:SF1">
    <property type="entry name" value="TWO-COMPONENT RESPONSE REGULATOR ARR22"/>
    <property type="match status" value="1"/>
</dbReference>
<dbReference type="SMART" id="SM00448">
    <property type="entry name" value="REC"/>
    <property type="match status" value="1"/>
</dbReference>
<feature type="domain" description="Response regulatory" evidence="2">
    <location>
        <begin position="4"/>
        <end position="124"/>
    </location>
</feature>
<accession>A0A501X1A0</accession>
<dbReference type="GO" id="GO:0000160">
    <property type="term" value="P:phosphorelay signal transduction system"/>
    <property type="evidence" value="ECO:0007669"/>
    <property type="project" value="InterPro"/>
</dbReference>
<dbReference type="Proteomes" id="UP000315901">
    <property type="component" value="Unassembled WGS sequence"/>
</dbReference>
<evidence type="ECO:0000313" key="4">
    <source>
        <dbReference type="Proteomes" id="UP000315901"/>
    </source>
</evidence>
<dbReference type="Gene3D" id="3.40.50.2300">
    <property type="match status" value="1"/>
</dbReference>
<feature type="modified residue" description="4-aspartylphosphate" evidence="1">
    <location>
        <position position="55"/>
    </location>
</feature>
<dbReference type="EMBL" id="VFRR01000009">
    <property type="protein sequence ID" value="TPE53456.1"/>
    <property type="molecule type" value="Genomic_DNA"/>
</dbReference>
<dbReference type="PANTHER" id="PTHR43228">
    <property type="entry name" value="TWO-COMPONENT RESPONSE REGULATOR"/>
    <property type="match status" value="1"/>
</dbReference>
<reference evidence="3 4" key="1">
    <citation type="submission" date="2019-06" db="EMBL/GenBank/DDBJ databases">
        <title>A novel bacterium of genus Marinomonas, isolated from coastal sand.</title>
        <authorList>
            <person name="Huang H."/>
            <person name="Mo K."/>
            <person name="Hu Y."/>
        </authorList>
    </citation>
    <scope>NUCLEOTIDE SEQUENCE [LARGE SCALE GENOMIC DNA]</scope>
    <source>
        <strain evidence="3 4">HB171799</strain>
    </source>
</reference>